<keyword evidence="4" id="KW-0456">Lyase</keyword>
<feature type="domain" description="CENP-V/GFA" evidence="5">
    <location>
        <begin position="3"/>
        <end position="108"/>
    </location>
</feature>
<dbReference type="InterPro" id="IPR006913">
    <property type="entry name" value="CENP-V/GFA"/>
</dbReference>
<gene>
    <name evidence="6" type="ORF">FJQ55_01580</name>
</gene>
<evidence type="ECO:0000256" key="3">
    <source>
        <dbReference type="ARBA" id="ARBA00022833"/>
    </source>
</evidence>
<dbReference type="Proteomes" id="UP000316429">
    <property type="component" value="Unassembled WGS sequence"/>
</dbReference>
<evidence type="ECO:0000256" key="1">
    <source>
        <dbReference type="ARBA" id="ARBA00005495"/>
    </source>
</evidence>
<evidence type="ECO:0000256" key="4">
    <source>
        <dbReference type="ARBA" id="ARBA00023239"/>
    </source>
</evidence>
<dbReference type="SUPFAM" id="SSF51316">
    <property type="entry name" value="Mss4-like"/>
    <property type="match status" value="1"/>
</dbReference>
<name>A0A504UFN0_9HYPH</name>
<dbReference type="GO" id="GO:0046872">
    <property type="term" value="F:metal ion binding"/>
    <property type="evidence" value="ECO:0007669"/>
    <property type="project" value="UniProtKB-KW"/>
</dbReference>
<proteinExistence type="inferred from homology"/>
<comment type="similarity">
    <text evidence="1">Belongs to the Gfa family.</text>
</comment>
<dbReference type="RefSeq" id="WP_140825978.1">
    <property type="nucleotide sequence ID" value="NZ_VFYP01000001.1"/>
</dbReference>
<dbReference type="PROSITE" id="PS51891">
    <property type="entry name" value="CENP_V_GFA"/>
    <property type="match status" value="1"/>
</dbReference>
<dbReference type="Gene3D" id="3.90.1590.10">
    <property type="entry name" value="glutathione-dependent formaldehyde- activating enzyme (gfa)"/>
    <property type="match status" value="1"/>
</dbReference>
<evidence type="ECO:0000259" key="5">
    <source>
        <dbReference type="PROSITE" id="PS51891"/>
    </source>
</evidence>
<protein>
    <submittedName>
        <fullName evidence="6">GFA family protein</fullName>
    </submittedName>
</protein>
<reference evidence="6 7" key="1">
    <citation type="submission" date="2019-06" db="EMBL/GenBank/DDBJ databases">
        <title>Rhizobium sp. CL12 isolated from roots of soybean.</title>
        <authorList>
            <person name="Wang C."/>
        </authorList>
    </citation>
    <scope>NUCLEOTIDE SEQUENCE [LARGE SCALE GENOMIC DNA]</scope>
    <source>
        <strain evidence="6 7">CL12</strain>
    </source>
</reference>
<dbReference type="GO" id="GO:0016846">
    <property type="term" value="F:carbon-sulfur lyase activity"/>
    <property type="evidence" value="ECO:0007669"/>
    <property type="project" value="InterPro"/>
</dbReference>
<dbReference type="AlphaFoldDB" id="A0A504UFN0"/>
<keyword evidence="7" id="KW-1185">Reference proteome</keyword>
<organism evidence="6 7">
    <name type="scientific">Rhizobium glycinendophyticum</name>
    <dbReference type="NCBI Taxonomy" id="2589807"/>
    <lineage>
        <taxon>Bacteria</taxon>
        <taxon>Pseudomonadati</taxon>
        <taxon>Pseudomonadota</taxon>
        <taxon>Alphaproteobacteria</taxon>
        <taxon>Hyphomicrobiales</taxon>
        <taxon>Rhizobiaceae</taxon>
        <taxon>Rhizobium/Agrobacterium group</taxon>
        <taxon>Rhizobium</taxon>
    </lineage>
</organism>
<dbReference type="PANTHER" id="PTHR33337">
    <property type="entry name" value="GFA DOMAIN-CONTAINING PROTEIN"/>
    <property type="match status" value="1"/>
</dbReference>
<dbReference type="OrthoDB" id="9807246at2"/>
<dbReference type="InterPro" id="IPR011057">
    <property type="entry name" value="Mss4-like_sf"/>
</dbReference>
<evidence type="ECO:0000256" key="2">
    <source>
        <dbReference type="ARBA" id="ARBA00022723"/>
    </source>
</evidence>
<comment type="caution">
    <text evidence="6">The sequence shown here is derived from an EMBL/GenBank/DDBJ whole genome shotgun (WGS) entry which is preliminary data.</text>
</comment>
<sequence length="131" mass="14612">MRVTGSCQCGEVRYEAEIDPERIGICHCTDCQRLTGSAYRVTAAAITGSLRLVSGEPRRYRKFGDSGKPSDQFFCGDCGSPLWRESADGEIGIRLGTIDQRRELKPRHQTWLGSALPFVFDIRDLECHADS</sequence>
<keyword evidence="2" id="KW-0479">Metal-binding</keyword>
<dbReference type="Pfam" id="PF04828">
    <property type="entry name" value="GFA"/>
    <property type="match status" value="1"/>
</dbReference>
<accession>A0A504UFN0</accession>
<dbReference type="EMBL" id="VFYP01000001">
    <property type="protein sequence ID" value="TPP09595.1"/>
    <property type="molecule type" value="Genomic_DNA"/>
</dbReference>
<keyword evidence="3" id="KW-0862">Zinc</keyword>
<evidence type="ECO:0000313" key="7">
    <source>
        <dbReference type="Proteomes" id="UP000316429"/>
    </source>
</evidence>
<evidence type="ECO:0000313" key="6">
    <source>
        <dbReference type="EMBL" id="TPP09595.1"/>
    </source>
</evidence>
<dbReference type="PANTHER" id="PTHR33337:SF40">
    <property type="entry name" value="CENP-V_GFA DOMAIN-CONTAINING PROTEIN-RELATED"/>
    <property type="match status" value="1"/>
</dbReference>